<dbReference type="AlphaFoldDB" id="A0ABD2BAI7"/>
<dbReference type="Proteomes" id="UP001607302">
    <property type="component" value="Unassembled WGS sequence"/>
</dbReference>
<evidence type="ECO:0000313" key="1">
    <source>
        <dbReference type="EMBL" id="KAL2729758.1"/>
    </source>
</evidence>
<comment type="caution">
    <text evidence="1">The sequence shown here is derived from an EMBL/GenBank/DDBJ whole genome shotgun (WGS) entry which is preliminary data.</text>
</comment>
<sequence length="82" mass="9541">MSGTIEGWVRSAAYKPDILNLDLAATSSSNSRRWTVKNKTASRVLRRLLAEIKRRTDPVTIQINQRFVSVVIRRRQRFEIQN</sequence>
<accession>A0ABD2BAI7</accession>
<organism evidence="1 2">
    <name type="scientific">Vespula squamosa</name>
    <name type="common">Southern yellow jacket</name>
    <name type="synonym">Wasp</name>
    <dbReference type="NCBI Taxonomy" id="30214"/>
    <lineage>
        <taxon>Eukaryota</taxon>
        <taxon>Metazoa</taxon>
        <taxon>Ecdysozoa</taxon>
        <taxon>Arthropoda</taxon>
        <taxon>Hexapoda</taxon>
        <taxon>Insecta</taxon>
        <taxon>Pterygota</taxon>
        <taxon>Neoptera</taxon>
        <taxon>Endopterygota</taxon>
        <taxon>Hymenoptera</taxon>
        <taxon>Apocrita</taxon>
        <taxon>Aculeata</taxon>
        <taxon>Vespoidea</taxon>
        <taxon>Vespidae</taxon>
        <taxon>Vespinae</taxon>
        <taxon>Vespula</taxon>
    </lineage>
</organism>
<reference evidence="1 2" key="1">
    <citation type="journal article" date="2024" name="Ann. Entomol. Soc. Am.">
        <title>Genomic analyses of the southern and eastern yellowjacket wasps (Hymenoptera: Vespidae) reveal evolutionary signatures of social life.</title>
        <authorList>
            <person name="Catto M.A."/>
            <person name="Caine P.B."/>
            <person name="Orr S.E."/>
            <person name="Hunt B.G."/>
            <person name="Goodisman M.A.D."/>
        </authorList>
    </citation>
    <scope>NUCLEOTIDE SEQUENCE [LARGE SCALE GENOMIC DNA]</scope>
    <source>
        <strain evidence="1">233</strain>
        <tissue evidence="1">Head and thorax</tissue>
    </source>
</reference>
<evidence type="ECO:0000313" key="2">
    <source>
        <dbReference type="Proteomes" id="UP001607302"/>
    </source>
</evidence>
<name>A0ABD2BAI7_VESSQ</name>
<gene>
    <name evidence="1" type="ORF">V1478_005568</name>
</gene>
<proteinExistence type="predicted"/>
<protein>
    <submittedName>
        <fullName evidence="1">Uncharacterized protein</fullName>
    </submittedName>
</protein>
<keyword evidence="2" id="KW-1185">Reference proteome</keyword>
<dbReference type="EMBL" id="JAUDFV010000114">
    <property type="protein sequence ID" value="KAL2729758.1"/>
    <property type="molecule type" value="Genomic_DNA"/>
</dbReference>